<reference evidence="3 4" key="1">
    <citation type="submission" date="2023-04" db="EMBL/GenBank/DDBJ databases">
        <title>Marinobulbifer ophiurae gen. nov., sp. Nov., isolate from tissue of brittle star Ophioplocus japonicus.</title>
        <authorList>
            <person name="Kawano K."/>
            <person name="Sawayama S."/>
            <person name="Nakagawa S."/>
        </authorList>
    </citation>
    <scope>NUCLEOTIDE SEQUENCE [LARGE SCALE GENOMIC DNA]</scope>
    <source>
        <strain evidence="3 4">NKW57</strain>
    </source>
</reference>
<dbReference type="Proteomes" id="UP001224392">
    <property type="component" value="Unassembled WGS sequence"/>
</dbReference>
<dbReference type="PANTHER" id="PTHR38104">
    <property type="match status" value="1"/>
</dbReference>
<dbReference type="Gene3D" id="1.10.10.880">
    <property type="entry name" value="Anti sigma-E protein RseA, N-terminal domain"/>
    <property type="match status" value="1"/>
</dbReference>
<proteinExistence type="predicted"/>
<dbReference type="RefSeq" id="WP_285764210.1">
    <property type="nucleotide sequence ID" value="NZ_BSYJ01000003.1"/>
</dbReference>
<feature type="compositionally biased region" description="Low complexity" evidence="1">
    <location>
        <begin position="80"/>
        <end position="95"/>
    </location>
</feature>
<keyword evidence="4" id="KW-1185">Reference proteome</keyword>
<dbReference type="Pfam" id="PF03872">
    <property type="entry name" value="RseA_N"/>
    <property type="match status" value="1"/>
</dbReference>
<dbReference type="InterPro" id="IPR005572">
    <property type="entry name" value="Anti-sigma_E_RseA_N"/>
</dbReference>
<feature type="region of interest" description="Disordered" evidence="1">
    <location>
        <begin position="80"/>
        <end position="105"/>
    </location>
</feature>
<evidence type="ECO:0000256" key="1">
    <source>
        <dbReference type="SAM" id="MobiDB-lite"/>
    </source>
</evidence>
<protein>
    <submittedName>
        <fullName evidence="3">Anti sigma-E factor RseA C-terminal domain-containing protein</fullName>
    </submittedName>
</protein>
<dbReference type="InterPro" id="IPR036147">
    <property type="entry name" value="Anti-sigma_E_RseA_N_sf"/>
</dbReference>
<evidence type="ECO:0000313" key="4">
    <source>
        <dbReference type="Proteomes" id="UP001224392"/>
    </source>
</evidence>
<gene>
    <name evidence="3" type="ORF">MNKW57_19130</name>
</gene>
<organism evidence="3 4">
    <name type="scientific">Biformimicrobium ophioploci</name>
    <dbReference type="NCBI Taxonomy" id="3036711"/>
    <lineage>
        <taxon>Bacteria</taxon>
        <taxon>Pseudomonadati</taxon>
        <taxon>Pseudomonadota</taxon>
        <taxon>Gammaproteobacteria</taxon>
        <taxon>Cellvibrionales</taxon>
        <taxon>Microbulbiferaceae</taxon>
        <taxon>Biformimicrobium</taxon>
    </lineage>
</organism>
<evidence type="ECO:0000259" key="2">
    <source>
        <dbReference type="Pfam" id="PF03872"/>
    </source>
</evidence>
<dbReference type="InterPro" id="IPR052383">
    <property type="entry name" value="Anti-sigma-E_RseA-like"/>
</dbReference>
<sequence>MTRGNEQESLFESLSALMDGEASEFEVRRVLKAMVDDPDGELAQRWSRMQLASGAMARDAVCRVPAGLAGSISAAIAEEAPDTGAAGRGASSGPSDNPASNDPTWWRPFGRGAVAAAVAFVAILGVREFGGQPAGTSDLAAAPASAVQQTVQSTPQPTGFAIPTPTARLVSAGAPAILQPRIVPDQSAGVVQRRTPPPELMLHLNRVMAQHAEQSALTGTQGLLPYARAGYSAPEANKAPQQEQEDKAPERR</sequence>
<feature type="domain" description="Anti sigma-E protein RseA N-terminal" evidence="2">
    <location>
        <begin position="12"/>
        <end position="81"/>
    </location>
</feature>
<accession>A0ABQ6LZX6</accession>
<dbReference type="SUPFAM" id="SSF89069">
    <property type="entry name" value="N-terminal, cytoplasmic domain of anti-sigmaE factor RseA"/>
    <property type="match status" value="1"/>
</dbReference>
<feature type="region of interest" description="Disordered" evidence="1">
    <location>
        <begin position="228"/>
        <end position="252"/>
    </location>
</feature>
<dbReference type="CDD" id="cd16328">
    <property type="entry name" value="RseA_N"/>
    <property type="match status" value="1"/>
</dbReference>
<dbReference type="PANTHER" id="PTHR38104:SF1">
    <property type="entry name" value="ANTI-SIGMA-E FACTOR RSEA"/>
    <property type="match status" value="1"/>
</dbReference>
<name>A0ABQ6LZX6_9GAMM</name>
<evidence type="ECO:0000313" key="3">
    <source>
        <dbReference type="EMBL" id="GMG87592.1"/>
    </source>
</evidence>
<comment type="caution">
    <text evidence="3">The sequence shown here is derived from an EMBL/GenBank/DDBJ whole genome shotgun (WGS) entry which is preliminary data.</text>
</comment>
<dbReference type="EMBL" id="BSYJ01000003">
    <property type="protein sequence ID" value="GMG87592.1"/>
    <property type="molecule type" value="Genomic_DNA"/>
</dbReference>